<dbReference type="Gene3D" id="3.30.70.670">
    <property type="entry name" value="Formiminotransferase, C-terminal subdomain"/>
    <property type="match status" value="1"/>
</dbReference>
<dbReference type="AlphaFoldDB" id="A0A9Q1H6F1"/>
<dbReference type="SUPFAM" id="SSF55116">
    <property type="entry name" value="Formiminotransferase domain of formiminotransferase-cyclodeaminase"/>
    <property type="match status" value="1"/>
</dbReference>
<dbReference type="PANTHER" id="PTHR12234">
    <property type="entry name" value="FORMIMINOTRANSFERASE-CYCLODEAMINASE"/>
    <property type="match status" value="1"/>
</dbReference>
<dbReference type="InterPro" id="IPR037064">
    <property type="entry name" value="Formiminotransferase_N_sf"/>
</dbReference>
<dbReference type="InterPro" id="IPR037070">
    <property type="entry name" value="Formiminotransferase_C_sf"/>
</dbReference>
<accession>A0A9Q1H6F1</accession>
<name>A0A9Q1H6F1_HOLLE</name>
<gene>
    <name evidence="2" type="ORF">HOLleu_18090</name>
</gene>
<protein>
    <submittedName>
        <fullName evidence="2">Formiminotransferase N-terminal subdomain-containing protein</fullName>
    </submittedName>
</protein>
<dbReference type="InterPro" id="IPR012886">
    <property type="entry name" value="Formiminotransferase_N"/>
</dbReference>
<comment type="caution">
    <text evidence="2">The sequence shown here is derived from an EMBL/GenBank/DDBJ whole genome shotgun (WGS) entry which is preliminary data.</text>
</comment>
<dbReference type="SMART" id="SM01222">
    <property type="entry name" value="FTCD_N"/>
    <property type="match status" value="1"/>
</dbReference>
<dbReference type="OrthoDB" id="48036at2759"/>
<dbReference type="Proteomes" id="UP001152320">
    <property type="component" value="Chromosome 8"/>
</dbReference>
<evidence type="ECO:0000259" key="1">
    <source>
        <dbReference type="SMART" id="SM01222"/>
    </source>
</evidence>
<dbReference type="InterPro" id="IPR051623">
    <property type="entry name" value="FTCD"/>
</dbReference>
<dbReference type="Pfam" id="PF07837">
    <property type="entry name" value="FTCD_N"/>
    <property type="match status" value="1"/>
</dbReference>
<evidence type="ECO:0000313" key="3">
    <source>
        <dbReference type="Proteomes" id="UP001152320"/>
    </source>
</evidence>
<feature type="domain" description="Formiminotransferase N-terminal subdomain" evidence="1">
    <location>
        <begin position="5"/>
        <end position="195"/>
    </location>
</feature>
<dbReference type="PANTHER" id="PTHR12234:SF1">
    <property type="entry name" value="FORMIMINOTRANSFERASE N-TERMINAL SUBDOMAIN-CONTAINING PROTEIN"/>
    <property type="match status" value="1"/>
</dbReference>
<reference evidence="2" key="1">
    <citation type="submission" date="2021-10" db="EMBL/GenBank/DDBJ databases">
        <title>Tropical sea cucumber genome reveals ecological adaptation and Cuvierian tubules defense mechanism.</title>
        <authorList>
            <person name="Chen T."/>
        </authorList>
    </citation>
    <scope>NUCLEOTIDE SEQUENCE</scope>
    <source>
        <strain evidence="2">Nanhai2018</strain>
        <tissue evidence="2">Muscle</tissue>
    </source>
</reference>
<dbReference type="InterPro" id="IPR022384">
    <property type="entry name" value="FormiminoTrfase_cat_dom_sf"/>
</dbReference>
<dbReference type="GO" id="GO:0005542">
    <property type="term" value="F:folic acid binding"/>
    <property type="evidence" value="ECO:0007669"/>
    <property type="project" value="InterPro"/>
</dbReference>
<dbReference type="Gene3D" id="3.30.990.10">
    <property type="entry name" value="Formiminotransferase, N-terminal subdomain"/>
    <property type="match status" value="1"/>
</dbReference>
<keyword evidence="3" id="KW-1185">Reference proteome</keyword>
<organism evidence="2 3">
    <name type="scientific">Holothuria leucospilota</name>
    <name type="common">Black long sea cucumber</name>
    <name type="synonym">Mertensiothuria leucospilota</name>
    <dbReference type="NCBI Taxonomy" id="206669"/>
    <lineage>
        <taxon>Eukaryota</taxon>
        <taxon>Metazoa</taxon>
        <taxon>Echinodermata</taxon>
        <taxon>Eleutherozoa</taxon>
        <taxon>Echinozoa</taxon>
        <taxon>Holothuroidea</taxon>
        <taxon>Aspidochirotacea</taxon>
        <taxon>Aspidochirotida</taxon>
        <taxon>Holothuriidae</taxon>
        <taxon>Holothuria</taxon>
    </lineage>
</organism>
<sequence>MATRRIAACLLNVSEGRNQLIIEAIASAAALKNENFLNENSSDFSAPSTVLNIFSDFDYNRSVITIAAPISYLSRSVVAASTVALKQIDMRNQEGVHPRLGAVDLIPIHPLCPSVSLEECGDVARDIADQLATEVPGFSCFFFGSAHTEQKSLVERRKEVGWFQGRKESTVDSLRYDVGAKPSKRYGLTGIGASYYVMNCNVSIKTQDLKIGRQIAKAIRGATPGGLPGVQAMAFPHNRNIEVACNVESFGTPTADGSDYQMAEGENPSQQEVKDIEGSRVWHYTSPQTIEKRVREMADKENIELIGTALVGFTPEEAFTLACECLKCGDREIWRTRNTYHM</sequence>
<dbReference type="GO" id="GO:0016740">
    <property type="term" value="F:transferase activity"/>
    <property type="evidence" value="ECO:0007669"/>
    <property type="project" value="InterPro"/>
</dbReference>
<dbReference type="EMBL" id="JAIZAY010000008">
    <property type="protein sequence ID" value="KAJ8037302.1"/>
    <property type="molecule type" value="Genomic_DNA"/>
</dbReference>
<evidence type="ECO:0000313" key="2">
    <source>
        <dbReference type="EMBL" id="KAJ8037302.1"/>
    </source>
</evidence>
<proteinExistence type="predicted"/>